<dbReference type="EMBL" id="CP031166">
    <property type="protein sequence ID" value="AXV09944.1"/>
    <property type="molecule type" value="Genomic_DNA"/>
</dbReference>
<geneLocation type="plasmid" evidence="3">
    <name>pedy32-46i</name>
</geneLocation>
<dbReference type="AlphaFoldDB" id="A0A346Y647"/>
<evidence type="ECO:0000313" key="3">
    <source>
        <dbReference type="Proteomes" id="UP000264006"/>
    </source>
</evidence>
<protein>
    <submittedName>
        <fullName evidence="2">Uncharacterized protein</fullName>
    </submittedName>
</protein>
<organism evidence="2 3">
    <name type="scientific">Euzebya pacifica</name>
    <dbReference type="NCBI Taxonomy" id="1608957"/>
    <lineage>
        <taxon>Bacteria</taxon>
        <taxon>Bacillati</taxon>
        <taxon>Actinomycetota</taxon>
        <taxon>Nitriliruptoria</taxon>
        <taxon>Euzebyales</taxon>
    </lineage>
</organism>
<feature type="region of interest" description="Disordered" evidence="1">
    <location>
        <begin position="215"/>
        <end position="242"/>
    </location>
</feature>
<gene>
    <name evidence="2" type="ORF">DVS28_b0174</name>
</gene>
<feature type="compositionally biased region" description="Basic and acidic residues" evidence="1">
    <location>
        <begin position="227"/>
        <end position="236"/>
    </location>
</feature>
<evidence type="ECO:0000313" key="2">
    <source>
        <dbReference type="EMBL" id="AXV09944.1"/>
    </source>
</evidence>
<keyword evidence="2" id="KW-0614">Plasmid</keyword>
<reference evidence="2 3" key="1">
    <citation type="submission" date="2018-09" db="EMBL/GenBank/DDBJ databases">
        <title>Complete genome sequence of Euzebya sp. DY32-46 isolated from seawater of Pacific Ocean.</title>
        <authorList>
            <person name="Xu L."/>
            <person name="Wu Y.-H."/>
            <person name="Xu X.-W."/>
        </authorList>
    </citation>
    <scope>NUCLEOTIDE SEQUENCE [LARGE SCALE GENOMIC DNA]</scope>
    <source>
        <strain evidence="2 3">DY32-46</strain>
        <plasmid evidence="3">pedy32-46i</plasmid>
    </source>
</reference>
<accession>A0A346Y647</accession>
<sequence length="255" mass="27643">MRLFHATPVHLGPGDELLPASRSGTSVWGDGFPGEEWRRARVWLSATPQDAADWLGGWYDGGPTRVVEVRAPDAVRLEVDPDDEESLDHGMTGQWHAPTATIVGVVPPPPAEERERMNGDAAEFDPDDLDLSALTDEELDSLRRRVDAERMARHAAQFTIGDTITINGRIEPAKLAGATGTVVKVNARTVAVVLDDEGLVAPSYRNADGSVNVRLARSPPSSGSHAGPDDHPHKECPWFGRTSMRKPLTPLEPLC</sequence>
<dbReference type="Proteomes" id="UP000264006">
    <property type="component" value="Plasmid pEDY32-46I"/>
</dbReference>
<name>A0A346Y647_9ACTN</name>
<proteinExistence type="predicted"/>
<evidence type="ECO:0000256" key="1">
    <source>
        <dbReference type="SAM" id="MobiDB-lite"/>
    </source>
</evidence>
<dbReference type="KEGG" id="euz:DVS28_b0174"/>
<keyword evidence="3" id="KW-1185">Reference proteome</keyword>